<organism evidence="4 5">
    <name type="scientific">Aspergillus pseudoustus</name>
    <dbReference type="NCBI Taxonomy" id="1810923"/>
    <lineage>
        <taxon>Eukaryota</taxon>
        <taxon>Fungi</taxon>
        <taxon>Dikarya</taxon>
        <taxon>Ascomycota</taxon>
        <taxon>Pezizomycotina</taxon>
        <taxon>Eurotiomycetes</taxon>
        <taxon>Eurotiomycetidae</taxon>
        <taxon>Eurotiales</taxon>
        <taxon>Aspergillaceae</taxon>
        <taxon>Aspergillus</taxon>
        <taxon>Aspergillus subgen. Nidulantes</taxon>
    </lineage>
</organism>
<evidence type="ECO:0000259" key="3">
    <source>
        <dbReference type="Pfam" id="PF02668"/>
    </source>
</evidence>
<name>A0ABR4JY93_9EURO</name>
<dbReference type="Gene3D" id="3.60.130.10">
    <property type="entry name" value="Clavaminate synthase-like"/>
    <property type="match status" value="1"/>
</dbReference>
<feature type="domain" description="TauD/TfdA-like" evidence="3">
    <location>
        <begin position="214"/>
        <end position="268"/>
    </location>
</feature>
<protein>
    <recommendedName>
        <fullName evidence="3">TauD/TfdA-like domain-containing protein</fullName>
    </recommendedName>
</protein>
<reference evidence="4 5" key="1">
    <citation type="submission" date="2024-07" db="EMBL/GenBank/DDBJ databases">
        <title>Section-level genome sequencing and comparative genomics of Aspergillus sections Usti and Cavernicolus.</title>
        <authorList>
            <consortium name="Lawrence Berkeley National Laboratory"/>
            <person name="Nybo J.L."/>
            <person name="Vesth T.C."/>
            <person name="Theobald S."/>
            <person name="Frisvad J.C."/>
            <person name="Larsen T.O."/>
            <person name="Kjaerboelling I."/>
            <person name="Rothschild-Mancinelli K."/>
            <person name="Lyhne E.K."/>
            <person name="Kogle M.E."/>
            <person name="Barry K."/>
            <person name="Clum A."/>
            <person name="Na H."/>
            <person name="Ledsgaard L."/>
            <person name="Lin J."/>
            <person name="Lipzen A."/>
            <person name="Kuo A."/>
            <person name="Riley R."/>
            <person name="Mondo S."/>
            <person name="Labutti K."/>
            <person name="Haridas S."/>
            <person name="Pangalinan J."/>
            <person name="Salamov A.A."/>
            <person name="Simmons B.A."/>
            <person name="Magnuson J.K."/>
            <person name="Chen J."/>
            <person name="Drula E."/>
            <person name="Henrissat B."/>
            <person name="Wiebenga A."/>
            <person name="Lubbers R.J."/>
            <person name="Gomes A.C."/>
            <person name="Makela M.R."/>
            <person name="Stajich J."/>
            <person name="Grigoriev I.V."/>
            <person name="Mortensen U.H."/>
            <person name="De Vries R.P."/>
            <person name="Baker S.E."/>
            <person name="Andersen M.R."/>
        </authorList>
    </citation>
    <scope>NUCLEOTIDE SEQUENCE [LARGE SCALE GENOMIC DNA]</scope>
    <source>
        <strain evidence="4 5">CBS 123904</strain>
    </source>
</reference>
<dbReference type="InterPro" id="IPR042098">
    <property type="entry name" value="TauD-like_sf"/>
</dbReference>
<evidence type="ECO:0000256" key="1">
    <source>
        <dbReference type="ARBA" id="ARBA00023002"/>
    </source>
</evidence>
<dbReference type="Pfam" id="PF02668">
    <property type="entry name" value="TauD"/>
    <property type="match status" value="1"/>
</dbReference>
<gene>
    <name evidence="4" type="ORF">BJY01DRAFT_247852</name>
</gene>
<dbReference type="SUPFAM" id="SSF51197">
    <property type="entry name" value="Clavaminate synthase-like"/>
    <property type="match status" value="1"/>
</dbReference>
<evidence type="ECO:0000313" key="5">
    <source>
        <dbReference type="Proteomes" id="UP001610446"/>
    </source>
</evidence>
<comment type="caution">
    <text evidence="4">The sequence shown here is derived from an EMBL/GenBank/DDBJ whole genome shotgun (WGS) entry which is preliminary data.</text>
</comment>
<keyword evidence="5" id="KW-1185">Reference proteome</keyword>
<feature type="region of interest" description="Disordered" evidence="2">
    <location>
        <begin position="37"/>
        <end position="192"/>
    </location>
</feature>
<dbReference type="EMBL" id="JBFXLU010000075">
    <property type="protein sequence ID" value="KAL2845032.1"/>
    <property type="molecule type" value="Genomic_DNA"/>
</dbReference>
<dbReference type="InterPro" id="IPR003819">
    <property type="entry name" value="TauD/TfdA-like"/>
</dbReference>
<feature type="compositionally biased region" description="Low complexity" evidence="2">
    <location>
        <begin position="69"/>
        <end position="156"/>
    </location>
</feature>
<sequence>MPRKQPKWKKQCGTCHQIGHISSQCTTLGALVGLLNERQNTRDYWKRQGSKKRKQPQKREEEEEEDYKSGSSSSSESSSSSSKSTSSMPGPSSKSTSSMPGPSSKSSSSKFGSSKSSPPKSSSSKSGSSKSGSSKSGSSKSGSSKSGSSKSGSSKSGLKEVHVNKKPKTTKSDSSSKSSLDPEASCFEPSGNEEPMLFASALPEFSWERWKNVAHQLFGDGTPIPEEYLAVLARITDEIRVLHKWQDGDVLVYDNIIAQHGREPWEGEQGDRVVLASLFDGERVPGAYGFEPWAQVVQALDG</sequence>
<evidence type="ECO:0000313" key="4">
    <source>
        <dbReference type="EMBL" id="KAL2845032.1"/>
    </source>
</evidence>
<evidence type="ECO:0000256" key="2">
    <source>
        <dbReference type="SAM" id="MobiDB-lite"/>
    </source>
</evidence>
<keyword evidence="1" id="KW-0560">Oxidoreductase</keyword>
<accession>A0ABR4JY93</accession>
<feature type="compositionally biased region" description="Low complexity" evidence="2">
    <location>
        <begin position="172"/>
        <end position="182"/>
    </location>
</feature>
<dbReference type="Proteomes" id="UP001610446">
    <property type="component" value="Unassembled WGS sequence"/>
</dbReference>
<proteinExistence type="predicted"/>